<reference evidence="4 5" key="1">
    <citation type="journal article" date="2020" name="Front. Microbiol.">
        <title>Single-cell genomics of novel Actinobacteria with the Wood-Ljungdahl pathway discovered in a serpentinizing system.</title>
        <authorList>
            <person name="Merino N."/>
            <person name="Kawai M."/>
            <person name="Boyd E.S."/>
            <person name="Colman D.R."/>
            <person name="McGlynn S.E."/>
            <person name="Nealson K.H."/>
            <person name="Kurokawa K."/>
            <person name="Hongoh Y."/>
        </authorList>
    </citation>
    <scope>NUCLEOTIDE SEQUENCE [LARGE SCALE GENOMIC DNA]</scope>
    <source>
        <strain evidence="1 5">S09_30</strain>
        <strain evidence="2 6">S34</strain>
        <strain evidence="3 4">S43</strain>
    </source>
</reference>
<comment type="caution">
    <text evidence="2">The sequence shown here is derived from an EMBL/GenBank/DDBJ whole genome shotgun (WGS) entry which is preliminary data.</text>
</comment>
<gene>
    <name evidence="1" type="ORF">HKBW3S09_00422</name>
    <name evidence="2" type="ORF">HKBW3S34_01085</name>
    <name evidence="3" type="ORF">HKBW3S43_00571</name>
</gene>
<name>A0A6V8PBT3_9ACTN</name>
<evidence type="ECO:0008006" key="7">
    <source>
        <dbReference type="Google" id="ProtNLM"/>
    </source>
</evidence>
<keyword evidence="6" id="KW-1185">Reference proteome</keyword>
<evidence type="ECO:0000313" key="5">
    <source>
        <dbReference type="Proteomes" id="UP000585609"/>
    </source>
</evidence>
<dbReference type="Proteomes" id="UP000588083">
    <property type="component" value="Unassembled WGS sequence"/>
</dbReference>
<evidence type="ECO:0000313" key="1">
    <source>
        <dbReference type="EMBL" id="GFP22955.1"/>
    </source>
</evidence>
<proteinExistence type="predicted"/>
<evidence type="ECO:0000313" key="4">
    <source>
        <dbReference type="Proteomes" id="UP000576480"/>
    </source>
</evidence>
<dbReference type="AlphaFoldDB" id="A0A6V8PBT3"/>
<dbReference type="EMBL" id="BLRW01000035">
    <property type="protein sequence ID" value="GFP22955.1"/>
    <property type="molecule type" value="Genomic_DNA"/>
</dbReference>
<accession>A0A6V8PBT3</accession>
<dbReference type="EMBL" id="BLRZ01000045">
    <property type="protein sequence ID" value="GFP30165.1"/>
    <property type="molecule type" value="Genomic_DNA"/>
</dbReference>
<dbReference type="Proteomes" id="UP000576480">
    <property type="component" value="Unassembled WGS sequence"/>
</dbReference>
<evidence type="ECO:0000313" key="3">
    <source>
        <dbReference type="EMBL" id="GFP34779.1"/>
    </source>
</evidence>
<dbReference type="Proteomes" id="UP000585609">
    <property type="component" value="Unassembled WGS sequence"/>
</dbReference>
<evidence type="ECO:0000313" key="6">
    <source>
        <dbReference type="Proteomes" id="UP000588083"/>
    </source>
</evidence>
<dbReference type="EMBL" id="BLSB01000023">
    <property type="protein sequence ID" value="GFP34779.1"/>
    <property type="molecule type" value="Genomic_DNA"/>
</dbReference>
<evidence type="ECO:0000313" key="2">
    <source>
        <dbReference type="EMBL" id="GFP30165.1"/>
    </source>
</evidence>
<sequence>MGIEIKDLTYFYPGAELPALQDINLSIGDGEFCFVG</sequence>
<protein>
    <recommendedName>
        <fullName evidence="7">Energy-coupling factor transport system ATP-binding protein</fullName>
    </recommendedName>
</protein>
<organism evidence="2 6">
    <name type="scientific">Candidatus Hakubella thermalkaliphila</name>
    <dbReference type="NCBI Taxonomy" id="2754717"/>
    <lineage>
        <taxon>Bacteria</taxon>
        <taxon>Bacillati</taxon>
        <taxon>Actinomycetota</taxon>
        <taxon>Actinomycetota incertae sedis</taxon>
        <taxon>Candidatus Hakubellales</taxon>
        <taxon>Candidatus Hakubellaceae</taxon>
        <taxon>Candidatus Hakubella</taxon>
    </lineage>
</organism>